<evidence type="ECO:0000256" key="1">
    <source>
        <dbReference type="SAM" id="Phobius"/>
    </source>
</evidence>
<feature type="transmembrane region" description="Helical" evidence="1">
    <location>
        <begin position="37"/>
        <end position="55"/>
    </location>
</feature>
<feature type="transmembrane region" description="Helical" evidence="1">
    <location>
        <begin position="75"/>
        <end position="97"/>
    </location>
</feature>
<feature type="transmembrane region" description="Helical" evidence="1">
    <location>
        <begin position="118"/>
        <end position="135"/>
    </location>
</feature>
<feature type="transmembrane region" description="Helical" evidence="1">
    <location>
        <begin position="155"/>
        <end position="175"/>
    </location>
</feature>
<comment type="caution">
    <text evidence="2">The sequence shown here is derived from an EMBL/GenBank/DDBJ whole genome shotgun (WGS) entry which is preliminary data.</text>
</comment>
<name>A0A2G5STA9_9PELO</name>
<dbReference type="EMBL" id="PDUG01000006">
    <property type="protein sequence ID" value="PIC18270.1"/>
    <property type="molecule type" value="Genomic_DNA"/>
</dbReference>
<organism evidence="2 3">
    <name type="scientific">Caenorhabditis nigoni</name>
    <dbReference type="NCBI Taxonomy" id="1611254"/>
    <lineage>
        <taxon>Eukaryota</taxon>
        <taxon>Metazoa</taxon>
        <taxon>Ecdysozoa</taxon>
        <taxon>Nematoda</taxon>
        <taxon>Chromadorea</taxon>
        <taxon>Rhabditida</taxon>
        <taxon>Rhabditina</taxon>
        <taxon>Rhabditomorpha</taxon>
        <taxon>Rhabditoidea</taxon>
        <taxon>Rhabditidae</taxon>
        <taxon>Peloderinae</taxon>
        <taxon>Caenorhabditis</taxon>
    </lineage>
</organism>
<reference evidence="3" key="1">
    <citation type="submission" date="2017-10" db="EMBL/GenBank/DDBJ databases">
        <title>Rapid genome shrinkage in a self-fertile nematode reveals novel sperm competition proteins.</title>
        <authorList>
            <person name="Yin D."/>
            <person name="Schwarz E.M."/>
            <person name="Thomas C.G."/>
            <person name="Felde R.L."/>
            <person name="Korf I.F."/>
            <person name="Cutter A.D."/>
            <person name="Schartner C.M."/>
            <person name="Ralston E.J."/>
            <person name="Meyer B.J."/>
            <person name="Haag E.S."/>
        </authorList>
    </citation>
    <scope>NUCLEOTIDE SEQUENCE [LARGE SCALE GENOMIC DNA]</scope>
    <source>
        <strain evidence="3">JU1422</strain>
    </source>
</reference>
<evidence type="ECO:0000313" key="3">
    <source>
        <dbReference type="Proteomes" id="UP000230233"/>
    </source>
</evidence>
<protein>
    <submittedName>
        <fullName evidence="2">Uncharacterized protein</fullName>
    </submittedName>
</protein>
<gene>
    <name evidence="2" type="primary">Cnig_chr_X.g24221</name>
    <name evidence="2" type="ORF">B9Z55_024221</name>
</gene>
<keyword evidence="3" id="KW-1185">Reference proteome</keyword>
<sequence>MLTRPLCSSFALISTLPLSRIVSPALCHRKMLYRKGLLLYLLICILAILFLQLPILARYIGFHTSTYMECNDLCFIANVVVVWAHIVFVSVNAAGIVGWHQIITKDRKQGSPVFTRILAIKLTSVVVCFVLNITVESEFLLSPYKFWVASVLLGRVHFGVEIFATLSFLGILYFAHQKEMRNVYRHRITVGASVDMGSMLEHFEFLAPPRGQEIARIGPLNPTERESFGDGMDEILDYLYYLQTSTEEHHKRYPLITFRPPLELLPFPLPK</sequence>
<accession>A0A2G5STA9</accession>
<dbReference type="AlphaFoldDB" id="A0A2G5STA9"/>
<proteinExistence type="predicted"/>
<keyword evidence="1" id="KW-0472">Membrane</keyword>
<keyword evidence="1" id="KW-0812">Transmembrane</keyword>
<dbReference type="OrthoDB" id="10324926at2759"/>
<keyword evidence="1" id="KW-1133">Transmembrane helix</keyword>
<evidence type="ECO:0000313" key="2">
    <source>
        <dbReference type="EMBL" id="PIC18270.1"/>
    </source>
</evidence>
<dbReference type="Proteomes" id="UP000230233">
    <property type="component" value="Chromosome X"/>
</dbReference>